<organism evidence="2 3">
    <name type="scientific">Penicillium rubens (strain ATCC 28089 / DSM 1075 / NRRL 1951 / Wisconsin 54-1255)</name>
    <name type="common">Penicillium chrysogenum</name>
    <dbReference type="NCBI Taxonomy" id="500485"/>
    <lineage>
        <taxon>Eukaryota</taxon>
        <taxon>Fungi</taxon>
        <taxon>Dikarya</taxon>
        <taxon>Ascomycota</taxon>
        <taxon>Pezizomycotina</taxon>
        <taxon>Eurotiomycetes</taxon>
        <taxon>Eurotiomycetidae</taxon>
        <taxon>Eurotiales</taxon>
        <taxon>Aspergillaceae</taxon>
        <taxon>Penicillium</taxon>
        <taxon>Penicillium chrysogenum species complex</taxon>
    </lineage>
</organism>
<dbReference type="OMA" id="MEGWAMW"/>
<dbReference type="OrthoDB" id="529367at2759"/>
<dbReference type="SUPFAM" id="SSF53335">
    <property type="entry name" value="S-adenosyl-L-methionine-dependent methyltransferases"/>
    <property type="match status" value="1"/>
</dbReference>
<dbReference type="CDD" id="cd02440">
    <property type="entry name" value="AdoMet_MTases"/>
    <property type="match status" value="1"/>
</dbReference>
<dbReference type="Proteomes" id="UP000000724">
    <property type="component" value="Contig Pc00c16"/>
</dbReference>
<evidence type="ECO:0000313" key="3">
    <source>
        <dbReference type="Proteomes" id="UP000000724"/>
    </source>
</evidence>
<evidence type="ECO:0000256" key="1">
    <source>
        <dbReference type="SAM" id="MobiDB-lite"/>
    </source>
</evidence>
<dbReference type="PANTHER" id="PTHR43591:SF10">
    <property type="entry name" value="ABC TRANSMEMBRANE TYPE-1 DOMAIN-CONTAINING PROTEIN-RELATED"/>
    <property type="match status" value="1"/>
</dbReference>
<keyword evidence="3" id="KW-1185">Reference proteome</keyword>
<feature type="compositionally biased region" description="Basic and acidic residues" evidence="1">
    <location>
        <begin position="396"/>
        <end position="407"/>
    </location>
</feature>
<sequence length="422" mass="48628">MSVKKHFVGTLPTVPKRAFDMRAGVLSDFPVFEFFTSSRLAFSVRRSSTMYKKRTEPDDAIAVDSTTHLPTLYGDDWQSETTSIGSSLYRGLEENGRRYQTLSHKEYLYAWISESRIPSDEKQFETYEAGHLVALIMDSDSDNPLFRAPVKDPKNILDLGTGLGSWAIDVADMFPSTTVRGVDLFPPPVKWMPPNCILEVDNIAEEWTWNEPQDLIHMRIMIGAFDDAEWTRVYQQCYDNIRPGGWIEQLEASPYIECDDGSLPEDNILHSWGPALSACGKRAGRPLETIDMMQDAFRKAGFVDIHEKEYKWPIGPWARDQKYKEAGTVNYQHWMSGMEGWAMWLLCKFGAPEPWSQEEVIVYVAKLRAELQNPRYHIYERARRVWARKPFPEEVAAREQAETRSQAETETNESVDIKREEE</sequence>
<dbReference type="GeneID" id="8304751"/>
<feature type="region of interest" description="Disordered" evidence="1">
    <location>
        <begin position="396"/>
        <end position="422"/>
    </location>
</feature>
<dbReference type="InterPro" id="IPR029063">
    <property type="entry name" value="SAM-dependent_MTases_sf"/>
</dbReference>
<dbReference type="Pfam" id="PF13489">
    <property type="entry name" value="Methyltransf_23"/>
    <property type="match status" value="1"/>
</dbReference>
<accession>B6HAJ3</accession>
<dbReference type="HOGENOM" id="CLU_010595_0_5_1"/>
<dbReference type="AlphaFoldDB" id="B6HAJ3"/>
<dbReference type="Gene3D" id="3.40.50.150">
    <property type="entry name" value="Vaccinia Virus protein VP39"/>
    <property type="match status" value="1"/>
</dbReference>
<dbReference type="EMBL" id="AM920431">
    <property type="protein sequence ID" value="CAP93972.1"/>
    <property type="molecule type" value="Genomic_DNA"/>
</dbReference>
<dbReference type="PANTHER" id="PTHR43591">
    <property type="entry name" value="METHYLTRANSFERASE"/>
    <property type="match status" value="1"/>
</dbReference>
<reference evidence="2 3" key="1">
    <citation type="journal article" date="2008" name="Nat. Biotechnol.">
        <title>Genome sequencing and analysis of the filamentous fungus Penicillium chrysogenum.</title>
        <authorList>
            <person name="van den Berg M.A."/>
            <person name="Albang R."/>
            <person name="Albermann K."/>
            <person name="Badger J.H."/>
            <person name="Daran J.-M."/>
            <person name="Driessen A.J.M."/>
            <person name="Garcia-Estrada C."/>
            <person name="Fedorova N.D."/>
            <person name="Harris D.M."/>
            <person name="Heijne W.H.M."/>
            <person name="Joardar V.S."/>
            <person name="Kiel J.A.K.W."/>
            <person name="Kovalchuk A."/>
            <person name="Martin J.F."/>
            <person name="Nierman W.C."/>
            <person name="Nijland J.G."/>
            <person name="Pronk J.T."/>
            <person name="Roubos J.A."/>
            <person name="van der Klei I.J."/>
            <person name="van Peij N.N.M.E."/>
            <person name="Veenhuis M."/>
            <person name="von Doehren H."/>
            <person name="Wagner C."/>
            <person name="Wortman J.R."/>
            <person name="Bovenberg R.A.L."/>
        </authorList>
    </citation>
    <scope>NUCLEOTIDE SEQUENCE [LARGE SCALE GENOMIC DNA]</scope>
    <source>
        <strain evidence="3">ATCC 28089 / DSM 1075 / NRRL 1951 / Wisconsin 54-1255</strain>
    </source>
</reference>
<gene>
    <name evidence="2" type="ORF">Pc16g13020</name>
    <name evidence="2" type="ORF">PCH_Pc16g13020</name>
</gene>
<dbReference type="KEGG" id="pcs:N7525_010464"/>
<name>B6HAJ3_PENRW</name>
<dbReference type="GO" id="GO:0008168">
    <property type="term" value="F:methyltransferase activity"/>
    <property type="evidence" value="ECO:0007669"/>
    <property type="project" value="TreeGrafter"/>
</dbReference>
<dbReference type="VEuPathDB" id="FungiDB:PCH_Pc16g13020"/>
<protein>
    <submittedName>
        <fullName evidence="2">Pc16g13020 protein</fullName>
    </submittedName>
</protein>
<dbReference type="BioCyc" id="PCHR:PC16G13020-MONOMER"/>
<proteinExistence type="predicted"/>
<dbReference type="eggNOG" id="ENOG502QSKG">
    <property type="taxonomic scope" value="Eukaryota"/>
</dbReference>
<evidence type="ECO:0000313" key="2">
    <source>
        <dbReference type="EMBL" id="CAP93972.1"/>
    </source>
</evidence>